<name>A0A166UC17_9AGAM</name>
<feature type="signal peptide" evidence="2">
    <location>
        <begin position="1"/>
        <end position="22"/>
    </location>
</feature>
<sequence>MSIISVRFFLIALFASILCALAAPILEDETTIAEHTLEKRSSGTGTWFTPGLGNCGGHNKSTDMIVALPTSDYANGKHCNKTIKITANGKTHTAKVVDSCPSCSEGDLDMSPSLFQEFTTLGQGEVKVSWSFE</sequence>
<evidence type="ECO:0000256" key="2">
    <source>
        <dbReference type="SAM" id="SignalP"/>
    </source>
</evidence>
<dbReference type="InterPro" id="IPR036908">
    <property type="entry name" value="RlpA-like_sf"/>
</dbReference>
<dbReference type="InterPro" id="IPR051477">
    <property type="entry name" value="Expansin_CellWall"/>
</dbReference>
<reference evidence="3 4" key="1">
    <citation type="journal article" date="2016" name="Mol. Biol. Evol.">
        <title>Comparative Genomics of Early-Diverging Mushroom-Forming Fungi Provides Insights into the Origins of Lignocellulose Decay Capabilities.</title>
        <authorList>
            <person name="Nagy L.G."/>
            <person name="Riley R."/>
            <person name="Tritt A."/>
            <person name="Adam C."/>
            <person name="Daum C."/>
            <person name="Floudas D."/>
            <person name="Sun H."/>
            <person name="Yadav J.S."/>
            <person name="Pangilinan J."/>
            <person name="Larsson K.H."/>
            <person name="Matsuura K."/>
            <person name="Barry K."/>
            <person name="Labutti K."/>
            <person name="Kuo R."/>
            <person name="Ohm R.A."/>
            <person name="Bhattacharya S.S."/>
            <person name="Shirouzu T."/>
            <person name="Yoshinaga Y."/>
            <person name="Martin F.M."/>
            <person name="Grigoriev I.V."/>
            <person name="Hibbett D.S."/>
        </authorList>
    </citation>
    <scope>NUCLEOTIDE SEQUENCE [LARGE SCALE GENOMIC DNA]</scope>
    <source>
        <strain evidence="3 4">CBS 109695</strain>
    </source>
</reference>
<keyword evidence="4" id="KW-1185">Reference proteome</keyword>
<dbReference type="Gene3D" id="2.40.40.10">
    <property type="entry name" value="RlpA-like domain"/>
    <property type="match status" value="1"/>
</dbReference>
<accession>A0A166UC17</accession>
<evidence type="ECO:0000313" key="3">
    <source>
        <dbReference type="EMBL" id="KZP31542.1"/>
    </source>
</evidence>
<dbReference type="PANTHER" id="PTHR31836:SF25">
    <property type="entry name" value="RLPA-LIKE PROTEIN DOUBLE-PSI BETA-BARREL DOMAIN-CONTAINING PROTEIN"/>
    <property type="match status" value="1"/>
</dbReference>
<protein>
    <submittedName>
        <fullName evidence="3">Uncharacterized protein</fullName>
    </submittedName>
</protein>
<evidence type="ECO:0000256" key="1">
    <source>
        <dbReference type="ARBA" id="ARBA00022729"/>
    </source>
</evidence>
<dbReference type="Proteomes" id="UP000076532">
    <property type="component" value="Unassembled WGS sequence"/>
</dbReference>
<organism evidence="3 4">
    <name type="scientific">Athelia psychrophila</name>
    <dbReference type="NCBI Taxonomy" id="1759441"/>
    <lineage>
        <taxon>Eukaryota</taxon>
        <taxon>Fungi</taxon>
        <taxon>Dikarya</taxon>
        <taxon>Basidiomycota</taxon>
        <taxon>Agaricomycotina</taxon>
        <taxon>Agaricomycetes</taxon>
        <taxon>Agaricomycetidae</taxon>
        <taxon>Atheliales</taxon>
        <taxon>Atheliaceae</taxon>
        <taxon>Athelia</taxon>
    </lineage>
</organism>
<proteinExistence type="predicted"/>
<keyword evidence="1 2" id="KW-0732">Signal</keyword>
<evidence type="ECO:0000313" key="4">
    <source>
        <dbReference type="Proteomes" id="UP000076532"/>
    </source>
</evidence>
<gene>
    <name evidence="3" type="ORF">FIBSPDRAFT_849503</name>
</gene>
<dbReference type="AlphaFoldDB" id="A0A166UC17"/>
<dbReference type="STRING" id="436010.A0A166UC17"/>
<dbReference type="OrthoDB" id="623670at2759"/>
<dbReference type="EMBL" id="KV417489">
    <property type="protein sequence ID" value="KZP31542.1"/>
    <property type="molecule type" value="Genomic_DNA"/>
</dbReference>
<feature type="chain" id="PRO_5007880500" evidence="2">
    <location>
        <begin position="23"/>
        <end position="133"/>
    </location>
</feature>
<dbReference type="PANTHER" id="PTHR31836">
    <property type="match status" value="1"/>
</dbReference>
<dbReference type="CDD" id="cd22191">
    <property type="entry name" value="DPBB_RlpA_EXP_N-like"/>
    <property type="match status" value="1"/>
</dbReference>
<dbReference type="SUPFAM" id="SSF50685">
    <property type="entry name" value="Barwin-like endoglucanases"/>
    <property type="match status" value="1"/>
</dbReference>